<protein>
    <submittedName>
        <fullName evidence="6">Metal-dependent transcriptional regulator</fullName>
    </submittedName>
</protein>
<sequence>MTIHQSAEDYLETILMLTERQGKVRSIDVVNELGFTKASVSIAMKKLRENGYIAVDGEGSLTLLPPGQEIAERIYSRHRLLTHFFVQLGVDEKTAAEDACKAEHILSEQTLEKIRERARLTDAEAACQKTDGAE</sequence>
<reference evidence="6" key="2">
    <citation type="submission" date="2021-04" db="EMBL/GenBank/DDBJ databases">
        <authorList>
            <person name="Gilroy R."/>
        </authorList>
    </citation>
    <scope>NUCLEOTIDE SEQUENCE</scope>
    <source>
        <strain evidence="6">ChiHjej9B8-13557</strain>
    </source>
</reference>
<dbReference type="EMBL" id="DWXX01000093">
    <property type="protein sequence ID" value="HJB59085.1"/>
    <property type="molecule type" value="Genomic_DNA"/>
</dbReference>
<dbReference type="AlphaFoldDB" id="A0A9D2S870"/>
<dbReference type="Proteomes" id="UP000824211">
    <property type="component" value="Unassembled WGS sequence"/>
</dbReference>
<keyword evidence="2" id="KW-0805">Transcription regulation</keyword>
<dbReference type="Gene3D" id="1.10.60.10">
    <property type="entry name" value="Iron dependent repressor, metal binding and dimerisation domain"/>
    <property type="match status" value="1"/>
</dbReference>
<keyword evidence="3" id="KW-0238">DNA-binding</keyword>
<dbReference type="GO" id="GO:0003677">
    <property type="term" value="F:DNA binding"/>
    <property type="evidence" value="ECO:0007669"/>
    <property type="project" value="UniProtKB-KW"/>
</dbReference>
<dbReference type="GO" id="GO:0046983">
    <property type="term" value="F:protein dimerization activity"/>
    <property type="evidence" value="ECO:0007669"/>
    <property type="project" value="InterPro"/>
</dbReference>
<dbReference type="Pfam" id="PF01325">
    <property type="entry name" value="Fe_dep_repress"/>
    <property type="match status" value="1"/>
</dbReference>
<name>A0A9D2S870_9FIRM</name>
<dbReference type="PANTHER" id="PTHR33238">
    <property type="entry name" value="IRON (METAL) DEPENDENT REPRESSOR, DTXR FAMILY"/>
    <property type="match status" value="1"/>
</dbReference>
<organism evidence="6 7">
    <name type="scientific">Candidatus Faecalibacterium faecipullorum</name>
    <dbReference type="NCBI Taxonomy" id="2838578"/>
    <lineage>
        <taxon>Bacteria</taxon>
        <taxon>Bacillati</taxon>
        <taxon>Bacillota</taxon>
        <taxon>Clostridia</taxon>
        <taxon>Eubacteriales</taxon>
        <taxon>Oscillospiraceae</taxon>
        <taxon>Faecalibacterium</taxon>
    </lineage>
</organism>
<dbReference type="InterPro" id="IPR001367">
    <property type="entry name" value="Fe_dep_repressor"/>
</dbReference>
<proteinExistence type="inferred from homology"/>
<evidence type="ECO:0000256" key="3">
    <source>
        <dbReference type="ARBA" id="ARBA00023125"/>
    </source>
</evidence>
<dbReference type="SUPFAM" id="SSF46785">
    <property type="entry name" value="Winged helix' DNA-binding domain"/>
    <property type="match status" value="1"/>
</dbReference>
<dbReference type="GO" id="GO:0003700">
    <property type="term" value="F:DNA-binding transcription factor activity"/>
    <property type="evidence" value="ECO:0007669"/>
    <property type="project" value="InterPro"/>
</dbReference>
<dbReference type="Gene3D" id="1.10.10.10">
    <property type="entry name" value="Winged helix-like DNA-binding domain superfamily/Winged helix DNA-binding domain"/>
    <property type="match status" value="1"/>
</dbReference>
<dbReference type="Pfam" id="PF02742">
    <property type="entry name" value="Fe_dep_repr_C"/>
    <property type="match status" value="1"/>
</dbReference>
<reference evidence="6" key="1">
    <citation type="journal article" date="2021" name="PeerJ">
        <title>Extensive microbial diversity within the chicken gut microbiome revealed by metagenomics and culture.</title>
        <authorList>
            <person name="Gilroy R."/>
            <person name="Ravi A."/>
            <person name="Getino M."/>
            <person name="Pursley I."/>
            <person name="Horton D.L."/>
            <person name="Alikhan N.F."/>
            <person name="Baker D."/>
            <person name="Gharbi K."/>
            <person name="Hall N."/>
            <person name="Watson M."/>
            <person name="Adriaenssens E.M."/>
            <person name="Foster-Nyarko E."/>
            <person name="Jarju S."/>
            <person name="Secka A."/>
            <person name="Antonio M."/>
            <person name="Oren A."/>
            <person name="Chaudhuri R.R."/>
            <person name="La Ragione R."/>
            <person name="Hildebrand F."/>
            <person name="Pallen M.J."/>
        </authorList>
    </citation>
    <scope>NUCLEOTIDE SEQUENCE</scope>
    <source>
        <strain evidence="6">ChiHjej9B8-13557</strain>
    </source>
</reference>
<evidence type="ECO:0000256" key="2">
    <source>
        <dbReference type="ARBA" id="ARBA00023015"/>
    </source>
</evidence>
<feature type="domain" description="HTH dtxR-type" evidence="5">
    <location>
        <begin position="1"/>
        <end position="62"/>
    </location>
</feature>
<gene>
    <name evidence="6" type="ORF">H9771_05450</name>
</gene>
<keyword evidence="4" id="KW-0804">Transcription</keyword>
<dbReference type="InterPro" id="IPR036390">
    <property type="entry name" value="WH_DNA-bd_sf"/>
</dbReference>
<dbReference type="SMART" id="SM00529">
    <property type="entry name" value="HTH_DTXR"/>
    <property type="match status" value="1"/>
</dbReference>
<dbReference type="PROSITE" id="PS50944">
    <property type="entry name" value="HTH_DTXR"/>
    <property type="match status" value="1"/>
</dbReference>
<dbReference type="GO" id="GO:0046914">
    <property type="term" value="F:transition metal ion binding"/>
    <property type="evidence" value="ECO:0007669"/>
    <property type="project" value="InterPro"/>
</dbReference>
<accession>A0A9D2S870</accession>
<evidence type="ECO:0000259" key="5">
    <source>
        <dbReference type="PROSITE" id="PS50944"/>
    </source>
</evidence>
<dbReference type="InterPro" id="IPR022689">
    <property type="entry name" value="Iron_dep_repressor"/>
</dbReference>
<dbReference type="InterPro" id="IPR022687">
    <property type="entry name" value="HTH_DTXR"/>
</dbReference>
<dbReference type="InterPro" id="IPR036421">
    <property type="entry name" value="Fe_dep_repressor_sf"/>
</dbReference>
<dbReference type="InterPro" id="IPR050536">
    <property type="entry name" value="DtxR_MntR_Metal-Reg"/>
</dbReference>
<evidence type="ECO:0000256" key="1">
    <source>
        <dbReference type="ARBA" id="ARBA00007871"/>
    </source>
</evidence>
<evidence type="ECO:0000313" key="7">
    <source>
        <dbReference type="Proteomes" id="UP000824211"/>
    </source>
</evidence>
<dbReference type="InterPro" id="IPR036388">
    <property type="entry name" value="WH-like_DNA-bd_sf"/>
</dbReference>
<evidence type="ECO:0000256" key="4">
    <source>
        <dbReference type="ARBA" id="ARBA00023163"/>
    </source>
</evidence>
<comment type="similarity">
    <text evidence="1">Belongs to the DtxR/MntR family.</text>
</comment>
<dbReference type="SUPFAM" id="SSF47979">
    <property type="entry name" value="Iron-dependent repressor protein, dimerization domain"/>
    <property type="match status" value="1"/>
</dbReference>
<evidence type="ECO:0000313" key="6">
    <source>
        <dbReference type="EMBL" id="HJB59085.1"/>
    </source>
</evidence>
<comment type="caution">
    <text evidence="6">The sequence shown here is derived from an EMBL/GenBank/DDBJ whole genome shotgun (WGS) entry which is preliminary data.</text>
</comment>
<dbReference type="PANTHER" id="PTHR33238:SF7">
    <property type="entry name" value="IRON-DEPENDENT TRANSCRIPTIONAL REGULATOR"/>
    <property type="match status" value="1"/>
</dbReference>